<keyword evidence="1" id="KW-0812">Transmembrane</keyword>
<keyword evidence="1" id="KW-0472">Membrane</keyword>
<feature type="transmembrane region" description="Helical" evidence="1">
    <location>
        <begin position="6"/>
        <end position="26"/>
    </location>
</feature>
<name>A0A0F9IXH5_9ZZZZ</name>
<reference evidence="2" key="1">
    <citation type="journal article" date="2015" name="Nature">
        <title>Complex archaea that bridge the gap between prokaryotes and eukaryotes.</title>
        <authorList>
            <person name="Spang A."/>
            <person name="Saw J.H."/>
            <person name="Jorgensen S.L."/>
            <person name="Zaremba-Niedzwiedzka K."/>
            <person name="Martijn J."/>
            <person name="Lind A.E."/>
            <person name="van Eijk R."/>
            <person name="Schleper C."/>
            <person name="Guy L."/>
            <person name="Ettema T.J."/>
        </authorList>
    </citation>
    <scope>NUCLEOTIDE SEQUENCE</scope>
</reference>
<sequence length="110" mass="12456">MKDSTALIIIFTVLVLILCGVVWHGVRIEKLYKNYHWMYETQCELVGGMNYTARTVGKLCIIAMMNGDAIGNYNPNDPNGAIIIWFVDPNDPNEKYLISNFSDPNKGELK</sequence>
<evidence type="ECO:0000313" key="2">
    <source>
        <dbReference type="EMBL" id="KKM24774.1"/>
    </source>
</evidence>
<organism evidence="2">
    <name type="scientific">marine sediment metagenome</name>
    <dbReference type="NCBI Taxonomy" id="412755"/>
    <lineage>
        <taxon>unclassified sequences</taxon>
        <taxon>metagenomes</taxon>
        <taxon>ecological metagenomes</taxon>
    </lineage>
</organism>
<dbReference type="AlphaFoldDB" id="A0A0F9IXH5"/>
<proteinExistence type="predicted"/>
<gene>
    <name evidence="2" type="ORF">LCGC14_1601790</name>
</gene>
<keyword evidence="1" id="KW-1133">Transmembrane helix</keyword>
<comment type="caution">
    <text evidence="2">The sequence shown here is derived from an EMBL/GenBank/DDBJ whole genome shotgun (WGS) entry which is preliminary data.</text>
</comment>
<protein>
    <submittedName>
        <fullName evidence="2">Uncharacterized protein</fullName>
    </submittedName>
</protein>
<accession>A0A0F9IXH5</accession>
<evidence type="ECO:0000256" key="1">
    <source>
        <dbReference type="SAM" id="Phobius"/>
    </source>
</evidence>
<dbReference type="EMBL" id="LAZR01012854">
    <property type="protein sequence ID" value="KKM24774.1"/>
    <property type="molecule type" value="Genomic_DNA"/>
</dbReference>